<name>A0A0K2HGM1_9BACT</name>
<dbReference type="Proteomes" id="UP000283678">
    <property type="component" value="Unassembled WGS sequence"/>
</dbReference>
<dbReference type="EMBL" id="QRZL01000007">
    <property type="protein sequence ID" value="RGV78006.1"/>
    <property type="molecule type" value="Genomic_DNA"/>
</dbReference>
<proteinExistence type="predicted"/>
<sequence length="85" mass="9496">MPIDVVNIFGSQLDGLCKYGLICYFDFFRGGSGFRYGIADVIQCLINVLHATVLIDLKKTEREFLNCSSFILSPFGSNPKVLIKD</sequence>
<organism evidence="1 2">
    <name type="scientific">Phocaeicola dorei</name>
    <dbReference type="NCBI Taxonomy" id="357276"/>
    <lineage>
        <taxon>Bacteria</taxon>
        <taxon>Pseudomonadati</taxon>
        <taxon>Bacteroidota</taxon>
        <taxon>Bacteroidia</taxon>
        <taxon>Bacteroidales</taxon>
        <taxon>Bacteroidaceae</taxon>
        <taxon>Phocaeicola</taxon>
    </lineage>
</organism>
<comment type="caution">
    <text evidence="1">The sequence shown here is derived from an EMBL/GenBank/DDBJ whole genome shotgun (WGS) entry which is preliminary data.</text>
</comment>
<gene>
    <name evidence="1" type="ORF">DWW04_08790</name>
</gene>
<dbReference type="KEGG" id="bdh:GV66_04470"/>
<protein>
    <submittedName>
        <fullName evidence="1">Uncharacterized protein</fullName>
    </submittedName>
</protein>
<evidence type="ECO:0000313" key="2">
    <source>
        <dbReference type="Proteomes" id="UP000283678"/>
    </source>
</evidence>
<reference evidence="1 2" key="1">
    <citation type="submission" date="2018-08" db="EMBL/GenBank/DDBJ databases">
        <title>A genome reference for cultivated species of the human gut microbiota.</title>
        <authorList>
            <person name="Zou Y."/>
            <person name="Xue W."/>
            <person name="Luo G."/>
        </authorList>
    </citation>
    <scope>NUCLEOTIDE SEQUENCE [LARGE SCALE GENOMIC DNA]</scope>
    <source>
        <strain evidence="1 2">AF14-1AC</strain>
    </source>
</reference>
<evidence type="ECO:0000313" key="1">
    <source>
        <dbReference type="EMBL" id="RGV78006.1"/>
    </source>
</evidence>
<dbReference type="AlphaFoldDB" id="A0A0K2HGM1"/>
<accession>A0A0K2HGM1</accession>